<dbReference type="Proteomes" id="UP000606044">
    <property type="component" value="Unassembled WGS sequence"/>
</dbReference>
<keyword evidence="8" id="KW-1185">Reference proteome</keyword>
<dbReference type="Pfam" id="PF02826">
    <property type="entry name" value="2-Hacid_dh_C"/>
    <property type="match status" value="1"/>
</dbReference>
<keyword evidence="3" id="KW-0520">NAD</keyword>
<name>A0A917FDA1_9HYPH</name>
<dbReference type="InterPro" id="IPR006139">
    <property type="entry name" value="D-isomer_2_OHA_DH_cat_dom"/>
</dbReference>
<comment type="similarity">
    <text evidence="1 4">Belongs to the D-isomer specific 2-hydroxyacid dehydrogenase family.</text>
</comment>
<feature type="domain" description="D-isomer specific 2-hydroxyacid dehydrogenase catalytic" evidence="5">
    <location>
        <begin position="12"/>
        <end position="315"/>
    </location>
</feature>
<feature type="domain" description="D-isomer specific 2-hydroxyacid dehydrogenase NAD-binding" evidence="6">
    <location>
        <begin position="111"/>
        <end position="286"/>
    </location>
</feature>
<dbReference type="InterPro" id="IPR006140">
    <property type="entry name" value="D-isomer_DH_NAD-bd"/>
</dbReference>
<gene>
    <name evidence="7" type="ORF">GCM10007301_35420</name>
</gene>
<dbReference type="EMBL" id="BMCT01000005">
    <property type="protein sequence ID" value="GGF72523.1"/>
    <property type="molecule type" value="Genomic_DNA"/>
</dbReference>
<comment type="caution">
    <text evidence="7">The sequence shown here is derived from an EMBL/GenBank/DDBJ whole genome shotgun (WGS) entry which is preliminary data.</text>
</comment>
<dbReference type="CDD" id="cd12173">
    <property type="entry name" value="PGDH_4"/>
    <property type="match status" value="1"/>
</dbReference>
<evidence type="ECO:0000259" key="5">
    <source>
        <dbReference type="Pfam" id="PF00389"/>
    </source>
</evidence>
<dbReference type="AlphaFoldDB" id="A0A917FDA1"/>
<dbReference type="PANTHER" id="PTHR42789">
    <property type="entry name" value="D-ISOMER SPECIFIC 2-HYDROXYACID DEHYDROGENASE FAMILY PROTEIN (AFU_ORTHOLOGUE AFUA_6G10090)"/>
    <property type="match status" value="1"/>
</dbReference>
<dbReference type="RefSeq" id="WP_188580973.1">
    <property type="nucleotide sequence ID" value="NZ_BMCT01000005.1"/>
</dbReference>
<dbReference type="FunFam" id="3.40.50.720:FF:000203">
    <property type="entry name" value="D-3-phosphoglycerate dehydrogenase (SerA)"/>
    <property type="match status" value="1"/>
</dbReference>
<dbReference type="GO" id="GO:0016616">
    <property type="term" value="F:oxidoreductase activity, acting on the CH-OH group of donors, NAD or NADP as acceptor"/>
    <property type="evidence" value="ECO:0007669"/>
    <property type="project" value="InterPro"/>
</dbReference>
<evidence type="ECO:0000313" key="8">
    <source>
        <dbReference type="Proteomes" id="UP000606044"/>
    </source>
</evidence>
<dbReference type="InterPro" id="IPR029753">
    <property type="entry name" value="D-isomer_DH_CS"/>
</dbReference>
<dbReference type="Gene3D" id="3.40.50.720">
    <property type="entry name" value="NAD(P)-binding Rossmann-like Domain"/>
    <property type="match status" value="2"/>
</dbReference>
<evidence type="ECO:0000256" key="3">
    <source>
        <dbReference type="ARBA" id="ARBA00023027"/>
    </source>
</evidence>
<reference evidence="7" key="2">
    <citation type="submission" date="2020-09" db="EMBL/GenBank/DDBJ databases">
        <authorList>
            <person name="Sun Q."/>
            <person name="Sedlacek I."/>
        </authorList>
    </citation>
    <scope>NUCLEOTIDE SEQUENCE</scope>
    <source>
        <strain evidence="7">CCM 7897</strain>
    </source>
</reference>
<organism evidence="7 8">
    <name type="scientific">Azorhizobium oxalatiphilum</name>
    <dbReference type="NCBI Taxonomy" id="980631"/>
    <lineage>
        <taxon>Bacteria</taxon>
        <taxon>Pseudomonadati</taxon>
        <taxon>Pseudomonadota</taxon>
        <taxon>Alphaproteobacteria</taxon>
        <taxon>Hyphomicrobiales</taxon>
        <taxon>Xanthobacteraceae</taxon>
        <taxon>Azorhizobium</taxon>
    </lineage>
</organism>
<evidence type="ECO:0000256" key="4">
    <source>
        <dbReference type="RuleBase" id="RU003719"/>
    </source>
</evidence>
<evidence type="ECO:0000256" key="2">
    <source>
        <dbReference type="ARBA" id="ARBA00023002"/>
    </source>
</evidence>
<dbReference type="SUPFAM" id="SSF52283">
    <property type="entry name" value="Formate/glycerate dehydrogenase catalytic domain-like"/>
    <property type="match status" value="1"/>
</dbReference>
<dbReference type="GO" id="GO:0051287">
    <property type="term" value="F:NAD binding"/>
    <property type="evidence" value="ECO:0007669"/>
    <property type="project" value="InterPro"/>
</dbReference>
<protein>
    <submittedName>
        <fullName evidence="7">Hydroxyacid dehydrogenase</fullName>
    </submittedName>
</protein>
<accession>A0A917FDA1</accession>
<dbReference type="InterPro" id="IPR036291">
    <property type="entry name" value="NAD(P)-bd_dom_sf"/>
</dbReference>
<proteinExistence type="inferred from homology"/>
<dbReference type="SUPFAM" id="SSF51735">
    <property type="entry name" value="NAD(P)-binding Rossmann-fold domains"/>
    <property type="match status" value="1"/>
</dbReference>
<dbReference type="Pfam" id="PF00389">
    <property type="entry name" value="2-Hacid_dh"/>
    <property type="match status" value="1"/>
</dbReference>
<keyword evidence="2 4" id="KW-0560">Oxidoreductase</keyword>
<evidence type="ECO:0000256" key="1">
    <source>
        <dbReference type="ARBA" id="ARBA00005854"/>
    </source>
</evidence>
<dbReference type="PANTHER" id="PTHR42789:SF1">
    <property type="entry name" value="D-ISOMER SPECIFIC 2-HYDROXYACID DEHYDROGENASE FAMILY PROTEIN (AFU_ORTHOLOGUE AFUA_6G10090)"/>
    <property type="match status" value="1"/>
</dbReference>
<dbReference type="InterPro" id="IPR050857">
    <property type="entry name" value="D-2-hydroxyacid_DH"/>
</dbReference>
<reference evidence="7" key="1">
    <citation type="journal article" date="2014" name="Int. J. Syst. Evol. Microbiol.">
        <title>Complete genome sequence of Corynebacterium casei LMG S-19264T (=DSM 44701T), isolated from a smear-ripened cheese.</title>
        <authorList>
            <consortium name="US DOE Joint Genome Institute (JGI-PGF)"/>
            <person name="Walter F."/>
            <person name="Albersmeier A."/>
            <person name="Kalinowski J."/>
            <person name="Ruckert C."/>
        </authorList>
    </citation>
    <scope>NUCLEOTIDE SEQUENCE</scope>
    <source>
        <strain evidence="7">CCM 7897</strain>
    </source>
</reference>
<dbReference type="PROSITE" id="PS00671">
    <property type="entry name" value="D_2_HYDROXYACID_DH_3"/>
    <property type="match status" value="1"/>
</dbReference>
<evidence type="ECO:0000259" key="6">
    <source>
        <dbReference type="Pfam" id="PF02826"/>
    </source>
</evidence>
<sequence length="321" mass="33844">MSFTVVSLGGPVAPEGEDMLRAAGITYVSTAPYPAKADVIRLLAETEADAIVVRLVERIDTDILKASPKLKIVHKHGAGTNDIDVPAAKALGIPVCAAVGANAHSVAEHALALMFALIKDIRRQDAFVRGGNWAAKTYQGHELRGRLLGLVGMGLIGRSLARMASAVGMKVEAYDPFAPDEAFGPDCTRAADLDTLLASADVISLHCPLTEQTRNLINARTLGLMKPTTLLINTARGEVIDEPALAEALKAGTIAGAGLDTFSPEPPAADNPLWQLDNLVVSPHIGGVTEEARREVSLITCGNVIAHLKGDTLPTRFFVRG</sequence>
<evidence type="ECO:0000313" key="7">
    <source>
        <dbReference type="EMBL" id="GGF72523.1"/>
    </source>
</evidence>
<dbReference type="PROSITE" id="PS00670">
    <property type="entry name" value="D_2_HYDROXYACID_DH_2"/>
    <property type="match status" value="1"/>
</dbReference>